<feature type="binding site" evidence="15">
    <location>
        <begin position="143"/>
        <end position="145"/>
    </location>
    <ligand>
        <name>GTP</name>
        <dbReference type="ChEBI" id="CHEBI:37565"/>
        <label>1</label>
    </ligand>
</feature>
<evidence type="ECO:0000256" key="4">
    <source>
        <dbReference type="ARBA" id="ARBA00022475"/>
    </source>
</evidence>
<dbReference type="GO" id="GO:0046872">
    <property type="term" value="F:metal ion binding"/>
    <property type="evidence" value="ECO:0007669"/>
    <property type="project" value="UniProtKB-KW"/>
</dbReference>
<dbReference type="InterPro" id="IPR011642">
    <property type="entry name" value="Gate_dom"/>
</dbReference>
<comment type="function">
    <text evidence="1 17">Probable transporter of a GTP-driven Fe(2+) uptake system.</text>
</comment>
<evidence type="ECO:0000256" key="14">
    <source>
        <dbReference type="NCBIfam" id="TIGR00437"/>
    </source>
</evidence>
<keyword evidence="10 17" id="KW-0408">Iron</keyword>
<evidence type="ECO:0000256" key="13">
    <source>
        <dbReference type="ARBA" id="ARBA00023136"/>
    </source>
</evidence>
<dbReference type="PANTHER" id="PTHR43185:SF1">
    <property type="entry name" value="FE(2+) TRANSPORTER FEOB"/>
    <property type="match status" value="1"/>
</dbReference>
<evidence type="ECO:0000256" key="8">
    <source>
        <dbReference type="ARBA" id="ARBA00022741"/>
    </source>
</evidence>
<dbReference type="SUPFAM" id="SSF52540">
    <property type="entry name" value="P-loop containing nucleoside triphosphate hydrolases"/>
    <property type="match status" value="1"/>
</dbReference>
<feature type="binding site" evidence="15">
    <location>
        <begin position="34"/>
        <end position="38"/>
    </location>
    <ligand>
        <name>GTP</name>
        <dbReference type="ChEBI" id="CHEBI:37565"/>
        <label>1</label>
    </ligand>
</feature>
<keyword evidence="3 17" id="KW-0813">Transport</keyword>
<comment type="caution">
    <text evidence="19">The sequence shown here is derived from an EMBL/GenBank/DDBJ whole genome shotgun (WGS) entry which is preliminary data.</text>
</comment>
<feature type="binding site" evidence="15">
    <location>
        <begin position="54"/>
        <end position="57"/>
    </location>
    <ligand>
        <name>GTP</name>
        <dbReference type="ChEBI" id="CHEBI:37565"/>
        <label>1</label>
    </ligand>
</feature>
<evidence type="ECO:0000256" key="3">
    <source>
        <dbReference type="ARBA" id="ARBA00022448"/>
    </source>
</evidence>
<keyword evidence="4" id="KW-1003">Cell membrane</keyword>
<evidence type="ECO:0000256" key="2">
    <source>
        <dbReference type="ARBA" id="ARBA00004429"/>
    </source>
</evidence>
<organism evidence="19 20">
    <name type="scientific">Christensenella hongkongensis</name>
    <dbReference type="NCBI Taxonomy" id="270498"/>
    <lineage>
        <taxon>Bacteria</taxon>
        <taxon>Bacillati</taxon>
        <taxon>Bacillota</taxon>
        <taxon>Clostridia</taxon>
        <taxon>Christensenellales</taxon>
        <taxon>Christensenellaceae</taxon>
        <taxon>Christensenella</taxon>
    </lineage>
</organism>
<dbReference type="Gene3D" id="1.10.287.1770">
    <property type="match status" value="1"/>
</dbReference>
<evidence type="ECO:0000256" key="16">
    <source>
        <dbReference type="PIRSR" id="PIRSR603373-2"/>
    </source>
</evidence>
<evidence type="ECO:0000256" key="1">
    <source>
        <dbReference type="ARBA" id="ARBA00003926"/>
    </source>
</evidence>
<keyword evidence="20" id="KW-1185">Reference proteome</keyword>
<dbReference type="Pfam" id="PF02421">
    <property type="entry name" value="FeoB_N"/>
    <property type="match status" value="1"/>
</dbReference>
<protein>
    <recommendedName>
        <fullName evidence="14 17">Ferrous iron transport protein B</fullName>
    </recommendedName>
</protein>
<keyword evidence="6" id="KW-0997">Cell inner membrane</keyword>
<feature type="binding site" evidence="16">
    <location>
        <position position="24"/>
    </location>
    <ligand>
        <name>Mg(2+)</name>
        <dbReference type="ChEBI" id="CHEBI:18420"/>
        <label>2</label>
    </ligand>
</feature>
<evidence type="ECO:0000256" key="7">
    <source>
        <dbReference type="ARBA" id="ARBA00022692"/>
    </source>
</evidence>
<evidence type="ECO:0000313" key="19">
    <source>
        <dbReference type="EMBL" id="KKI50059.1"/>
    </source>
</evidence>
<reference evidence="19 20" key="1">
    <citation type="submission" date="2015-04" db="EMBL/GenBank/DDBJ databases">
        <title>Draft genome sequence of bacteremic isolate Catabacter hongkongensis type strain HKU16T.</title>
        <authorList>
            <person name="Lau S.K."/>
            <person name="Teng J.L."/>
            <person name="Huang Y."/>
            <person name="Curreem S.O."/>
            <person name="Tsui S.K."/>
            <person name="Woo P.C."/>
        </authorList>
    </citation>
    <scope>NUCLEOTIDE SEQUENCE [LARGE SCALE GENOMIC DNA]</scope>
    <source>
        <strain evidence="19 20">HKU16</strain>
    </source>
</reference>
<dbReference type="AlphaFoldDB" id="A0A0M2NC59"/>
<feature type="domain" description="FeoB-type G" evidence="18">
    <location>
        <begin position="2"/>
        <end position="163"/>
    </location>
</feature>
<feature type="transmembrane region" description="Helical" evidence="17">
    <location>
        <begin position="285"/>
        <end position="303"/>
    </location>
</feature>
<name>A0A0M2NC59_9FIRM</name>
<dbReference type="STRING" id="270498.CHK_2122"/>
<keyword evidence="16" id="KW-0479">Metal-binding</keyword>
<dbReference type="GO" id="GO:0015093">
    <property type="term" value="F:ferrous iron transmembrane transporter activity"/>
    <property type="evidence" value="ECO:0007669"/>
    <property type="project" value="UniProtKB-UniRule"/>
</dbReference>
<evidence type="ECO:0000256" key="5">
    <source>
        <dbReference type="ARBA" id="ARBA00022496"/>
    </source>
</evidence>
<keyword evidence="16" id="KW-0460">Magnesium</keyword>
<evidence type="ECO:0000256" key="6">
    <source>
        <dbReference type="ARBA" id="ARBA00022519"/>
    </source>
</evidence>
<feature type="transmembrane region" description="Helical" evidence="17">
    <location>
        <begin position="346"/>
        <end position="370"/>
    </location>
</feature>
<dbReference type="PROSITE" id="PS51711">
    <property type="entry name" value="G_FEOB"/>
    <property type="match status" value="1"/>
</dbReference>
<comment type="similarity">
    <text evidence="17">Belongs to the TRAFAC class TrmE-Era-EngA-EngB-Septin-like GTPase superfamily. FeoB GTPase (TC 9.A.8) family.</text>
</comment>
<dbReference type="InterPro" id="IPR027417">
    <property type="entry name" value="P-loop_NTPase"/>
</dbReference>
<keyword evidence="11" id="KW-0406">Ion transport</keyword>
<dbReference type="Proteomes" id="UP000034076">
    <property type="component" value="Unassembled WGS sequence"/>
</dbReference>
<feature type="transmembrane region" description="Helical" evidence="17">
    <location>
        <begin position="390"/>
        <end position="413"/>
    </location>
</feature>
<proteinExistence type="inferred from homology"/>
<feature type="binding site" evidence="15">
    <location>
        <begin position="114"/>
        <end position="117"/>
    </location>
    <ligand>
        <name>GTP</name>
        <dbReference type="ChEBI" id="CHEBI:37565"/>
        <label>1</label>
    </ligand>
</feature>
<keyword evidence="12 15" id="KW-0342">GTP-binding</keyword>
<sequence>MNTLIALAGNQNCGKTTLFNQLTGSNQHVGNFPGVTVEHKEGRIKGEKDMSVVDLPGIYSLSPYTPEEIVSRDFIIRQNPDAILNIVDATNLQRNLYLTLQLIELNKPMVIALNMMDEVRANGITIDIKKLSEDIGVPVVPISAAKNQGVEELVEELKRVIKNRELPKRTDFCGGEVHKALHAARHLIEDHAAAAGYPSRFAASKLIEGDEPLEQALELDESDKDILQHIIDQMEEGVGTDREAALVDMRYKYIEQLYDECVSQKSSTREMQRSVKIDKVLTHKIWAIPIFIGIMALIFYLTFDSIGGLLSGLMEDGIAAVTDLADAGLTAANVSPWMHSFIIDGVFTGVGSVLSFLPVIVILFFFLSILEDSGYMARVAFVMDSSLRKIGLSGRSFVPMLIGFGCSVPAIMSARTLASDRDRKLTILITPFMSCGAKVPIYALFTAAFFVKNQALVMTSLYVLGIIVAIVTGLILKKTIFKGNPVPFVLELPAYRLPSPKSVLLHMWDKAKDFLVRAFTIIFIASIIIWFLQSFDFQFNFVTDNSTSILAGIGKAVAPIFAPLGFGNWQSATALITGLSAKETVISTLSVLTGGEQMLTSLFTPLSAYAFLSFVLLYMPCVAALATTKRELGGKNAALTMLYQTCVAWVIAFLIFQVGSLFLG</sequence>
<evidence type="ECO:0000256" key="17">
    <source>
        <dbReference type="RuleBase" id="RU362098"/>
    </source>
</evidence>
<feature type="binding site" evidence="16">
    <location>
        <position position="23"/>
    </location>
    <ligand>
        <name>Mg(2+)</name>
        <dbReference type="ChEBI" id="CHEBI:18420"/>
        <label>2</label>
    </ligand>
</feature>
<comment type="subcellular location">
    <subcellularLocation>
        <location evidence="2">Cell inner membrane</location>
        <topology evidence="2">Multi-pass membrane protein</topology>
    </subcellularLocation>
    <subcellularLocation>
        <location evidence="17">Cell membrane</location>
        <topology evidence="17">Multi-pass membrane protein</topology>
    </subcellularLocation>
</comment>
<dbReference type="NCBIfam" id="TIGR00437">
    <property type="entry name" value="feoB"/>
    <property type="match status" value="1"/>
</dbReference>
<evidence type="ECO:0000256" key="9">
    <source>
        <dbReference type="ARBA" id="ARBA00022989"/>
    </source>
</evidence>
<gene>
    <name evidence="19" type="ORF">CHK_2122</name>
</gene>
<evidence type="ECO:0000256" key="10">
    <source>
        <dbReference type="ARBA" id="ARBA00023004"/>
    </source>
</evidence>
<dbReference type="Pfam" id="PF07664">
    <property type="entry name" value="FeoB_C"/>
    <property type="match status" value="1"/>
</dbReference>
<feature type="transmembrane region" description="Helical" evidence="17">
    <location>
        <begin position="606"/>
        <end position="626"/>
    </location>
</feature>
<keyword evidence="8 15" id="KW-0547">Nucleotide-binding</keyword>
<dbReference type="EMBL" id="LAYJ01000112">
    <property type="protein sequence ID" value="KKI50059.1"/>
    <property type="molecule type" value="Genomic_DNA"/>
</dbReference>
<keyword evidence="7 17" id="KW-0812">Transmembrane</keyword>
<dbReference type="RefSeq" id="WP_046443969.1">
    <property type="nucleotide sequence ID" value="NZ_LAYJ01000112.1"/>
</dbReference>
<feature type="transmembrane region" description="Helical" evidence="17">
    <location>
        <begin position="425"/>
        <end position="450"/>
    </location>
</feature>
<dbReference type="CDD" id="cd01879">
    <property type="entry name" value="FeoB"/>
    <property type="match status" value="1"/>
</dbReference>
<dbReference type="InterPro" id="IPR003373">
    <property type="entry name" value="Fe2_transport_prot-B"/>
</dbReference>
<feature type="transmembrane region" description="Helical" evidence="17">
    <location>
        <begin position="638"/>
        <end position="663"/>
    </location>
</feature>
<dbReference type="Gene3D" id="3.40.50.300">
    <property type="entry name" value="P-loop containing nucleotide triphosphate hydrolases"/>
    <property type="match status" value="1"/>
</dbReference>
<accession>A0A0M2NC59</accession>
<dbReference type="Pfam" id="PF17910">
    <property type="entry name" value="FeoB_Cyto"/>
    <property type="match status" value="1"/>
</dbReference>
<dbReference type="Pfam" id="PF07670">
    <property type="entry name" value="Gate"/>
    <property type="match status" value="2"/>
</dbReference>
<feature type="binding site" evidence="16">
    <location>
        <position position="20"/>
    </location>
    <ligand>
        <name>Mg(2+)</name>
        <dbReference type="ChEBI" id="CHEBI:18420"/>
        <label>2</label>
    </ligand>
</feature>
<dbReference type="InterPro" id="IPR011640">
    <property type="entry name" value="Fe2_transport_prot_B_C"/>
</dbReference>
<evidence type="ECO:0000256" key="12">
    <source>
        <dbReference type="ARBA" id="ARBA00023134"/>
    </source>
</evidence>
<evidence type="ECO:0000256" key="11">
    <source>
        <dbReference type="ARBA" id="ARBA00023065"/>
    </source>
</evidence>
<evidence type="ECO:0000256" key="15">
    <source>
        <dbReference type="PIRSR" id="PIRSR603373-1"/>
    </source>
</evidence>
<dbReference type="InterPro" id="IPR041069">
    <property type="entry name" value="FeoB_Cyto"/>
</dbReference>
<dbReference type="OrthoDB" id="9809127at2"/>
<evidence type="ECO:0000313" key="20">
    <source>
        <dbReference type="Proteomes" id="UP000034076"/>
    </source>
</evidence>
<dbReference type="InterPro" id="IPR030389">
    <property type="entry name" value="G_FEOB_dom"/>
</dbReference>
<dbReference type="FunFam" id="3.40.50.300:FF:000426">
    <property type="entry name" value="Ferrous iron transport protein B"/>
    <property type="match status" value="1"/>
</dbReference>
<feature type="transmembrane region" description="Helical" evidence="17">
    <location>
        <begin position="514"/>
        <end position="532"/>
    </location>
</feature>
<dbReference type="PANTHER" id="PTHR43185">
    <property type="entry name" value="FERROUS IRON TRANSPORT PROTEIN B"/>
    <property type="match status" value="1"/>
</dbReference>
<dbReference type="GO" id="GO:0005886">
    <property type="term" value="C:plasma membrane"/>
    <property type="evidence" value="ECO:0007669"/>
    <property type="project" value="UniProtKB-SubCell"/>
</dbReference>
<dbReference type="GO" id="GO:0005525">
    <property type="term" value="F:GTP binding"/>
    <property type="evidence" value="ECO:0007669"/>
    <property type="project" value="UniProtKB-KW"/>
</dbReference>
<evidence type="ECO:0000259" key="18">
    <source>
        <dbReference type="PROSITE" id="PS51711"/>
    </source>
</evidence>
<dbReference type="PATRIC" id="fig|270498.16.peg.1868"/>
<keyword evidence="5 17" id="KW-0410">Iron transport</keyword>
<feature type="transmembrane region" description="Helical" evidence="17">
    <location>
        <begin position="456"/>
        <end position="476"/>
    </location>
</feature>
<keyword evidence="9 17" id="KW-1133">Transmembrane helix</keyword>
<keyword evidence="13 17" id="KW-0472">Membrane</keyword>
<dbReference type="InterPro" id="IPR050860">
    <property type="entry name" value="FeoB_GTPase"/>
</dbReference>
<feature type="binding site" evidence="15">
    <location>
        <begin position="9"/>
        <end position="16"/>
    </location>
    <ligand>
        <name>GTP</name>
        <dbReference type="ChEBI" id="CHEBI:37565"/>
        <label>1</label>
    </ligand>
</feature>